<comment type="caution">
    <text evidence="4">The sequence shown here is derived from an EMBL/GenBank/DDBJ whole genome shotgun (WGS) entry which is preliminary data.</text>
</comment>
<protein>
    <submittedName>
        <fullName evidence="4">Uncharacterized protein</fullName>
    </submittedName>
</protein>
<dbReference type="Proteomes" id="UP000319026">
    <property type="component" value="Unassembled WGS sequence"/>
</dbReference>
<reference evidence="1 8" key="1">
    <citation type="journal article" date="2019" name="Nat. Med.">
        <title>A library of human gut bacterial isolates paired with longitudinal multiomics data enables mechanistic microbiome research.</title>
        <authorList>
            <person name="Poyet M."/>
            <person name="Groussin M."/>
            <person name="Gibbons S.M."/>
            <person name="Avila-Pacheco J."/>
            <person name="Jiang X."/>
            <person name="Kearney S.M."/>
            <person name="Perrotta A.R."/>
            <person name="Berdy B."/>
            <person name="Zhao S."/>
            <person name="Lieberman T.D."/>
            <person name="Swanson P.K."/>
            <person name="Smith M."/>
            <person name="Roesemann S."/>
            <person name="Alexander J.E."/>
            <person name="Rich S.A."/>
            <person name="Livny J."/>
            <person name="Vlamakis H."/>
            <person name="Clish C."/>
            <person name="Bullock K."/>
            <person name="Deik A."/>
            <person name="Scott J."/>
            <person name="Pierce K.A."/>
            <person name="Xavier R.J."/>
            <person name="Alm E.J."/>
        </authorList>
    </citation>
    <scope>NUCLEOTIDE SEQUENCE [LARGE SCALE GENOMIC DNA]</scope>
    <source>
        <strain evidence="1 8">BIOML-A1</strain>
    </source>
</reference>
<dbReference type="EMBL" id="VOHV01000002">
    <property type="protein sequence ID" value="TWV43196.1"/>
    <property type="molecule type" value="Genomic_DNA"/>
</dbReference>
<dbReference type="AlphaFoldDB" id="A0A4S3H921"/>
<reference evidence="3 7" key="2">
    <citation type="submission" date="2019-07" db="EMBL/GenBank/DDBJ databases">
        <title>Genome Sequencing of Bacteroides fragilis.</title>
        <authorList>
            <person name="Pinto K.M."/>
            <person name="Ruoff K.L."/>
            <person name="Price C.E."/>
            <person name="Valls R.A."/>
            <person name="O'Toole G.A."/>
        </authorList>
    </citation>
    <scope>NUCLEOTIDE SEQUENCE [LARGE SCALE GENOMIC DNA]</scope>
    <source>
        <strain evidence="3 7">AD135F_3B</strain>
    </source>
</reference>
<evidence type="ECO:0000313" key="2">
    <source>
        <dbReference type="EMBL" id="TWV43196.1"/>
    </source>
</evidence>
<sequence length="82" mass="9745">MRRVTQEGKRFRYPQQRYGIFSAACIRFPKLSCTFVLPFIELLDYEPEYSGRDSIWIHPHQPCPATADYGFLLCREHRYPAC</sequence>
<dbReference type="EMBL" id="VOHT01000004">
    <property type="protein sequence ID" value="TWV49035.1"/>
    <property type="molecule type" value="Genomic_DNA"/>
</dbReference>
<evidence type="ECO:0000313" key="7">
    <source>
        <dbReference type="Proteomes" id="UP000319026"/>
    </source>
</evidence>
<dbReference type="Proteomes" id="UP000315444">
    <property type="component" value="Unassembled WGS sequence"/>
</dbReference>
<organism evidence="4 6">
    <name type="scientific">Bacteroides fragilis</name>
    <dbReference type="NCBI Taxonomy" id="817"/>
    <lineage>
        <taxon>Bacteria</taxon>
        <taxon>Pseudomonadati</taxon>
        <taxon>Bacteroidota</taxon>
        <taxon>Bacteroidia</taxon>
        <taxon>Bacteroidales</taxon>
        <taxon>Bacteroidaceae</taxon>
        <taxon>Bacteroides</taxon>
    </lineage>
</organism>
<evidence type="ECO:0000313" key="6">
    <source>
        <dbReference type="Proteomes" id="UP000318041"/>
    </source>
</evidence>
<reference evidence="2 5" key="3">
    <citation type="submission" date="2019-07" db="EMBL/GenBank/DDBJ databases">
        <title>Genome sequencing of Bacteroides fragilis.</title>
        <authorList>
            <person name="Galasyn E.V."/>
            <person name="Ruoff K.L."/>
            <person name="Price C.E."/>
            <person name="Valls R.A."/>
            <person name="O'Toole G.A."/>
        </authorList>
    </citation>
    <scope>NUCLEOTIDE SEQUENCE [LARGE SCALE GENOMIC DNA]</scope>
    <source>
        <strain evidence="2 5">AD135F_1B</strain>
    </source>
</reference>
<dbReference type="Proteomes" id="UP000318041">
    <property type="component" value="Unassembled WGS sequence"/>
</dbReference>
<name>A0A4S3H921_BACFG</name>
<evidence type="ECO:0000313" key="4">
    <source>
        <dbReference type="EMBL" id="TWV70414.1"/>
    </source>
</evidence>
<proteinExistence type="predicted"/>
<evidence type="ECO:0000313" key="8">
    <source>
        <dbReference type="Proteomes" id="UP000429838"/>
    </source>
</evidence>
<evidence type="ECO:0000313" key="3">
    <source>
        <dbReference type="EMBL" id="TWV49035.1"/>
    </source>
</evidence>
<evidence type="ECO:0000313" key="5">
    <source>
        <dbReference type="Proteomes" id="UP000315444"/>
    </source>
</evidence>
<gene>
    <name evidence="1" type="ORF">F2Z25_14815</name>
    <name evidence="3" type="ORF">FSA03_10805</name>
    <name evidence="2" type="ORF">FSA06_06245</name>
    <name evidence="4" type="ORF">FSA08_16755</name>
</gene>
<dbReference type="EMBL" id="VOHY01000015">
    <property type="protein sequence ID" value="TWV70414.1"/>
    <property type="molecule type" value="Genomic_DNA"/>
</dbReference>
<reference evidence="4 6" key="4">
    <citation type="submission" date="2019-08" db="EMBL/GenBank/DDBJ databases">
        <title>Genome sequencing of Bacteroides fragilis Sample_iSURF_9.</title>
        <authorList>
            <person name="Chandler J.E."/>
            <person name="Ruoff K.L."/>
            <person name="Price C.E."/>
            <person name="Valls R.A."/>
            <person name="O'Toole G.A."/>
        </authorList>
    </citation>
    <scope>NUCLEOTIDE SEQUENCE [LARGE SCALE GENOMIC DNA]</scope>
    <source>
        <strain evidence="4 6">CFPLTA004_1B</strain>
    </source>
</reference>
<accession>A0A4S3H921</accession>
<evidence type="ECO:0000313" key="1">
    <source>
        <dbReference type="EMBL" id="KAA5206846.1"/>
    </source>
</evidence>
<dbReference type="Proteomes" id="UP000429838">
    <property type="component" value="Unassembled WGS sequence"/>
</dbReference>
<dbReference type="EMBL" id="VWAQ01000012">
    <property type="protein sequence ID" value="KAA5206846.1"/>
    <property type="molecule type" value="Genomic_DNA"/>
</dbReference>